<dbReference type="EMBL" id="CM051406">
    <property type="protein sequence ID" value="KAJ4703757.1"/>
    <property type="molecule type" value="Genomic_DNA"/>
</dbReference>
<proteinExistence type="predicted"/>
<accession>A0ACC1WXM7</accession>
<dbReference type="Proteomes" id="UP001164539">
    <property type="component" value="Chromosome 13"/>
</dbReference>
<organism evidence="1 2">
    <name type="scientific">Melia azedarach</name>
    <name type="common">Chinaberry tree</name>
    <dbReference type="NCBI Taxonomy" id="155640"/>
    <lineage>
        <taxon>Eukaryota</taxon>
        <taxon>Viridiplantae</taxon>
        <taxon>Streptophyta</taxon>
        <taxon>Embryophyta</taxon>
        <taxon>Tracheophyta</taxon>
        <taxon>Spermatophyta</taxon>
        <taxon>Magnoliopsida</taxon>
        <taxon>eudicotyledons</taxon>
        <taxon>Gunneridae</taxon>
        <taxon>Pentapetalae</taxon>
        <taxon>rosids</taxon>
        <taxon>malvids</taxon>
        <taxon>Sapindales</taxon>
        <taxon>Meliaceae</taxon>
        <taxon>Melia</taxon>
    </lineage>
</organism>
<gene>
    <name evidence="1" type="ORF">OWV82_023616</name>
</gene>
<evidence type="ECO:0000313" key="1">
    <source>
        <dbReference type="EMBL" id="KAJ4703757.1"/>
    </source>
</evidence>
<reference evidence="1 2" key="1">
    <citation type="journal article" date="2023" name="Science">
        <title>Complex scaffold remodeling in plant triterpene biosynthesis.</title>
        <authorList>
            <person name="De La Pena R."/>
            <person name="Hodgson H."/>
            <person name="Liu J.C."/>
            <person name="Stephenson M.J."/>
            <person name="Martin A.C."/>
            <person name="Owen C."/>
            <person name="Harkess A."/>
            <person name="Leebens-Mack J."/>
            <person name="Jimenez L.E."/>
            <person name="Osbourn A."/>
            <person name="Sattely E.S."/>
        </authorList>
    </citation>
    <scope>NUCLEOTIDE SEQUENCE [LARGE SCALE GENOMIC DNA]</scope>
    <source>
        <strain evidence="2">cv. JPN11</strain>
        <tissue evidence="1">Leaf</tissue>
    </source>
</reference>
<protein>
    <submittedName>
        <fullName evidence="1">Protein SRG1</fullName>
    </submittedName>
</protein>
<evidence type="ECO:0000313" key="2">
    <source>
        <dbReference type="Proteomes" id="UP001164539"/>
    </source>
</evidence>
<name>A0ACC1WXM7_MELAZ</name>
<comment type="caution">
    <text evidence="1">The sequence shown here is derived from an EMBL/GenBank/DDBJ whole genome shotgun (WGS) entry which is preliminary data.</text>
</comment>
<sequence>MFALIKNGSAGDILEITNGIYRSIEYRATINSVKERLSIAAFYSPKPDGEIGPAPSLITPETPALFRRISAPDYFKGYFSRELRGNSYVDVMRIPKNDYKNC</sequence>
<keyword evidence="2" id="KW-1185">Reference proteome</keyword>